<dbReference type="EnsemblPlants" id="AET3Gv20595400.5">
    <property type="protein sequence ID" value="AET3Gv20595400.5"/>
    <property type="gene ID" value="AET3Gv20595400"/>
</dbReference>
<dbReference type="Gramene" id="AET3Gv20595400.1">
    <property type="protein sequence ID" value="AET3Gv20595400.1"/>
    <property type="gene ID" value="AET3Gv20595400"/>
</dbReference>
<dbReference type="Proteomes" id="UP000015105">
    <property type="component" value="Chromosome 3D"/>
</dbReference>
<reference evidence="1" key="5">
    <citation type="journal article" date="2021" name="G3 (Bethesda)">
        <title>Aegilops tauschii genome assembly Aet v5.0 features greater sequence contiguity and improved annotation.</title>
        <authorList>
            <person name="Wang L."/>
            <person name="Zhu T."/>
            <person name="Rodriguez J.C."/>
            <person name="Deal K.R."/>
            <person name="Dubcovsky J."/>
            <person name="McGuire P.E."/>
            <person name="Lux T."/>
            <person name="Spannagl M."/>
            <person name="Mayer K.F.X."/>
            <person name="Baldrich P."/>
            <person name="Meyers B.C."/>
            <person name="Huo N."/>
            <person name="Gu Y.Q."/>
            <person name="Zhou H."/>
            <person name="Devos K.M."/>
            <person name="Bennetzen J.L."/>
            <person name="Unver T."/>
            <person name="Budak H."/>
            <person name="Gulick P.J."/>
            <person name="Galiba G."/>
            <person name="Kalapos B."/>
            <person name="Nelson D.R."/>
            <person name="Li P."/>
            <person name="You F.M."/>
            <person name="Luo M.C."/>
            <person name="Dvorak J."/>
        </authorList>
    </citation>
    <scope>NUCLEOTIDE SEQUENCE [LARGE SCALE GENOMIC DNA]</scope>
    <source>
        <strain evidence="1">cv. AL8/78</strain>
    </source>
</reference>
<dbReference type="EnsemblPlants" id="AET3Gv20595400.4">
    <property type="protein sequence ID" value="AET3Gv20595400.4"/>
    <property type="gene ID" value="AET3Gv20595400"/>
</dbReference>
<evidence type="ECO:0008006" key="3">
    <source>
        <dbReference type="Google" id="ProtNLM"/>
    </source>
</evidence>
<dbReference type="EnsemblPlants" id="AET3Gv20595400.1">
    <property type="protein sequence ID" value="AET3Gv20595400.1"/>
    <property type="gene ID" value="AET3Gv20595400"/>
</dbReference>
<dbReference type="Gramene" id="AET3Gv20595400.8">
    <property type="protein sequence ID" value="AET3Gv20595400.8"/>
    <property type="gene ID" value="AET3Gv20595400"/>
</dbReference>
<dbReference type="EnsemblPlants" id="AET3Gv20595400.3">
    <property type="protein sequence ID" value="AET3Gv20595400.3"/>
    <property type="gene ID" value="AET3Gv20595400"/>
</dbReference>
<name>A0A453F7B2_AEGTS</name>
<dbReference type="Gene3D" id="2.40.50.140">
    <property type="entry name" value="Nucleic acid-binding proteins"/>
    <property type="match status" value="1"/>
</dbReference>
<dbReference type="Gramene" id="AET3Gv20595400.6">
    <property type="protein sequence ID" value="AET3Gv20595400.6"/>
    <property type="gene ID" value="AET3Gv20595400"/>
</dbReference>
<dbReference type="Gramene" id="AET3Gv20595400.2">
    <property type="protein sequence ID" value="AET3Gv20595400.2"/>
    <property type="gene ID" value="AET3Gv20595400"/>
</dbReference>
<reference evidence="2" key="2">
    <citation type="journal article" date="2017" name="Nat. Plants">
        <title>The Aegilops tauschii genome reveals multiple impacts of transposons.</title>
        <authorList>
            <person name="Zhao G."/>
            <person name="Zou C."/>
            <person name="Li K."/>
            <person name="Wang K."/>
            <person name="Li T."/>
            <person name="Gao L."/>
            <person name="Zhang X."/>
            <person name="Wang H."/>
            <person name="Yang Z."/>
            <person name="Liu X."/>
            <person name="Jiang W."/>
            <person name="Mao L."/>
            <person name="Kong X."/>
            <person name="Jiao Y."/>
            <person name="Jia J."/>
        </authorList>
    </citation>
    <scope>NUCLEOTIDE SEQUENCE [LARGE SCALE GENOMIC DNA]</scope>
    <source>
        <strain evidence="2">cv. AL8/78</strain>
    </source>
</reference>
<evidence type="ECO:0000313" key="1">
    <source>
        <dbReference type="EnsemblPlants" id="AET3Gv20595400.4"/>
    </source>
</evidence>
<dbReference type="InterPro" id="IPR012340">
    <property type="entry name" value="NA-bd_OB-fold"/>
</dbReference>
<dbReference type="EnsemblPlants" id="AET3Gv20595400.6">
    <property type="protein sequence ID" value="AET3Gv20595400.6"/>
    <property type="gene ID" value="AET3Gv20595400"/>
</dbReference>
<reference evidence="1" key="4">
    <citation type="submission" date="2019-03" db="UniProtKB">
        <authorList>
            <consortium name="EnsemblPlants"/>
        </authorList>
    </citation>
    <scope>IDENTIFICATION</scope>
</reference>
<dbReference type="Gramene" id="AET3Gv20595400.3">
    <property type="protein sequence ID" value="AET3Gv20595400.3"/>
    <property type="gene ID" value="AET3Gv20595400"/>
</dbReference>
<organism evidence="1 2">
    <name type="scientific">Aegilops tauschii subsp. strangulata</name>
    <name type="common">Goatgrass</name>
    <dbReference type="NCBI Taxonomy" id="200361"/>
    <lineage>
        <taxon>Eukaryota</taxon>
        <taxon>Viridiplantae</taxon>
        <taxon>Streptophyta</taxon>
        <taxon>Embryophyta</taxon>
        <taxon>Tracheophyta</taxon>
        <taxon>Spermatophyta</taxon>
        <taxon>Magnoliopsida</taxon>
        <taxon>Liliopsida</taxon>
        <taxon>Poales</taxon>
        <taxon>Poaceae</taxon>
        <taxon>BOP clade</taxon>
        <taxon>Pooideae</taxon>
        <taxon>Triticodae</taxon>
        <taxon>Triticeae</taxon>
        <taxon>Triticinae</taxon>
        <taxon>Aegilops</taxon>
    </lineage>
</organism>
<accession>A0A453F7B2</accession>
<dbReference type="EnsemblPlants" id="AET3Gv20595400.8">
    <property type="protein sequence ID" value="AET3Gv20595400.8"/>
    <property type="gene ID" value="AET3Gv20595400"/>
</dbReference>
<dbReference type="SUPFAM" id="SSF50249">
    <property type="entry name" value="Nucleic acid-binding proteins"/>
    <property type="match status" value="1"/>
</dbReference>
<evidence type="ECO:0000313" key="2">
    <source>
        <dbReference type="Proteomes" id="UP000015105"/>
    </source>
</evidence>
<reference evidence="1" key="3">
    <citation type="journal article" date="2017" name="Nature">
        <title>Genome sequence of the progenitor of the wheat D genome Aegilops tauschii.</title>
        <authorList>
            <person name="Luo M.C."/>
            <person name="Gu Y.Q."/>
            <person name="Puiu D."/>
            <person name="Wang H."/>
            <person name="Twardziok S.O."/>
            <person name="Deal K.R."/>
            <person name="Huo N."/>
            <person name="Zhu T."/>
            <person name="Wang L."/>
            <person name="Wang Y."/>
            <person name="McGuire P.E."/>
            <person name="Liu S."/>
            <person name="Long H."/>
            <person name="Ramasamy R.K."/>
            <person name="Rodriguez J.C."/>
            <person name="Van S.L."/>
            <person name="Yuan L."/>
            <person name="Wang Z."/>
            <person name="Xia Z."/>
            <person name="Xiao L."/>
            <person name="Anderson O.D."/>
            <person name="Ouyang S."/>
            <person name="Liang Y."/>
            <person name="Zimin A.V."/>
            <person name="Pertea G."/>
            <person name="Qi P."/>
            <person name="Bennetzen J.L."/>
            <person name="Dai X."/>
            <person name="Dawson M.W."/>
            <person name="Muller H.G."/>
            <person name="Kugler K."/>
            <person name="Rivarola-Duarte L."/>
            <person name="Spannagl M."/>
            <person name="Mayer K.F.X."/>
            <person name="Lu F.H."/>
            <person name="Bevan M.W."/>
            <person name="Leroy P."/>
            <person name="Li P."/>
            <person name="You F.M."/>
            <person name="Sun Q."/>
            <person name="Liu Z."/>
            <person name="Lyons E."/>
            <person name="Wicker T."/>
            <person name="Salzberg S.L."/>
            <person name="Devos K.M."/>
            <person name="Dvorak J."/>
        </authorList>
    </citation>
    <scope>NUCLEOTIDE SEQUENCE [LARGE SCALE GENOMIC DNA]</scope>
    <source>
        <strain evidence="1">cv. AL8/78</strain>
    </source>
</reference>
<dbReference type="Gramene" id="AET3Gv20595400.4">
    <property type="protein sequence ID" value="AET3Gv20595400.4"/>
    <property type="gene ID" value="AET3Gv20595400"/>
</dbReference>
<dbReference type="AlphaFoldDB" id="A0A453F7B2"/>
<dbReference type="EnsemblPlants" id="AET3Gv20595400.2">
    <property type="protein sequence ID" value="AET3Gv20595400.2"/>
    <property type="gene ID" value="AET3Gv20595400"/>
</dbReference>
<protein>
    <recommendedName>
        <fullName evidence="3">Replication factor A C-terminal domain-containing protein</fullName>
    </recommendedName>
</protein>
<dbReference type="Gramene" id="AET3Gv20595400.5">
    <property type="protein sequence ID" value="AET3Gv20595400.5"/>
    <property type="gene ID" value="AET3Gv20595400"/>
</dbReference>
<proteinExistence type="predicted"/>
<reference evidence="2" key="1">
    <citation type="journal article" date="2014" name="Science">
        <title>Ancient hybridizations among the ancestral genomes of bread wheat.</title>
        <authorList>
            <consortium name="International Wheat Genome Sequencing Consortium,"/>
            <person name="Marcussen T."/>
            <person name="Sandve S.R."/>
            <person name="Heier L."/>
            <person name="Spannagl M."/>
            <person name="Pfeifer M."/>
            <person name="Jakobsen K.S."/>
            <person name="Wulff B.B."/>
            <person name="Steuernagel B."/>
            <person name="Mayer K.F."/>
            <person name="Olsen O.A."/>
        </authorList>
    </citation>
    <scope>NUCLEOTIDE SEQUENCE [LARGE SCALE GENOMIC DNA]</scope>
    <source>
        <strain evidence="2">cv. AL8/78</strain>
    </source>
</reference>
<keyword evidence="2" id="KW-1185">Reference proteome</keyword>
<sequence length="78" mass="9285">MEPYSIYICDLILHPYPNANLDCFQDFVFTAIATVDRLQENIQWWYMSCDNCPKMVIKETDKYYCKSCGIYPEKVTPR</sequence>